<comment type="caution">
    <text evidence="4">The sequence shown here is derived from an EMBL/GenBank/DDBJ whole genome shotgun (WGS) entry which is preliminary data.</text>
</comment>
<feature type="region of interest" description="Disordered" evidence="1">
    <location>
        <begin position="494"/>
        <end position="513"/>
    </location>
</feature>
<protein>
    <submittedName>
        <fullName evidence="4">Oxidoreductase</fullName>
    </submittedName>
</protein>
<feature type="transmembrane region" description="Helical" evidence="2">
    <location>
        <begin position="12"/>
        <end position="34"/>
    </location>
</feature>
<evidence type="ECO:0000313" key="4">
    <source>
        <dbReference type="EMBL" id="RYC11519.1"/>
    </source>
</evidence>
<sequence length="513" mass="54129">MQTTAPNPRRRTLLHAAYGVLATVVGLAAGHLVAALTVPAASPVLAVGSTVIDLTPTPLKEWAIRQFGSADKVILVGSVIVVVLLLAAIAGVVADRRETVGLLILVGLAGVAGVLAVLRPGSGPLDIVPALVTAVVAATSLWWLHRVSDQGPDRSSSGVDGPSRRGVVLATGGLAAAAVAMGALGRWVTSYRLGGTDIALPVATDPAPSFPQGLEGKYSGISPLRTPNADFYRVDTRLTVPAVDVDSWTLTIDGDVEQEITLTFDELAAMNTVERDITLTCVSNEVGGPYIGSARWLGVPLKDVLAKAGIDATKADQILSTDVDGMTISTPLDVALDGRDAIIAIGMNGEALPREHGFPARMVVPGLYGFVSACKWITKMTLTTYDAEQAYWTERDWAIDAPIKLSSRIDTPKPLSTSKTGTVIVGGIAWAQHVGIDKVEVRIDGEAWQPATLGPQVTDDYWRQWYLEWDAKPGQHFIACRATNKDGDVQTDVRARPFPEGSSGLQEISVSVG</sequence>
<dbReference type="RefSeq" id="WP_129426559.1">
    <property type="nucleotide sequence ID" value="NZ_SDWV01000007.1"/>
</dbReference>
<keyword evidence="5" id="KW-1185">Reference proteome</keyword>
<reference evidence="4 5" key="1">
    <citation type="submission" date="2019-01" db="EMBL/GenBank/DDBJ databases">
        <title>Novel species of Nocardioides.</title>
        <authorList>
            <person name="Liu Q."/>
            <person name="X Y.-H."/>
        </authorList>
    </citation>
    <scope>NUCLEOTIDE SEQUENCE [LARGE SCALE GENOMIC DNA]</scope>
    <source>
        <strain evidence="4 5">HLT2-9</strain>
    </source>
</reference>
<dbReference type="Pfam" id="PF00174">
    <property type="entry name" value="Oxidored_molyb"/>
    <property type="match status" value="1"/>
</dbReference>
<feature type="transmembrane region" description="Helical" evidence="2">
    <location>
        <begin position="100"/>
        <end position="121"/>
    </location>
</feature>
<dbReference type="Proteomes" id="UP000291101">
    <property type="component" value="Unassembled WGS sequence"/>
</dbReference>
<feature type="transmembrane region" description="Helical" evidence="2">
    <location>
        <begin position="127"/>
        <end position="145"/>
    </location>
</feature>
<organism evidence="4 5">
    <name type="scientific">Nocardioides zhouii</name>
    <dbReference type="NCBI Taxonomy" id="1168729"/>
    <lineage>
        <taxon>Bacteria</taxon>
        <taxon>Bacillati</taxon>
        <taxon>Actinomycetota</taxon>
        <taxon>Actinomycetes</taxon>
        <taxon>Propionibacteriales</taxon>
        <taxon>Nocardioidaceae</taxon>
        <taxon>Nocardioides</taxon>
    </lineage>
</organism>
<feature type="domain" description="Oxidoreductase molybdopterin-binding" evidence="3">
    <location>
        <begin position="239"/>
        <end position="391"/>
    </location>
</feature>
<feature type="transmembrane region" description="Helical" evidence="2">
    <location>
        <begin position="166"/>
        <end position="188"/>
    </location>
</feature>
<feature type="transmembrane region" description="Helical" evidence="2">
    <location>
        <begin position="73"/>
        <end position="93"/>
    </location>
</feature>
<dbReference type="Gene3D" id="3.90.420.10">
    <property type="entry name" value="Oxidoreductase, molybdopterin-binding domain"/>
    <property type="match status" value="1"/>
</dbReference>
<evidence type="ECO:0000256" key="1">
    <source>
        <dbReference type="SAM" id="MobiDB-lite"/>
    </source>
</evidence>
<feature type="compositionally biased region" description="Polar residues" evidence="1">
    <location>
        <begin position="503"/>
        <end position="513"/>
    </location>
</feature>
<dbReference type="Gene3D" id="2.60.40.650">
    <property type="match status" value="1"/>
</dbReference>
<dbReference type="GO" id="GO:0020037">
    <property type="term" value="F:heme binding"/>
    <property type="evidence" value="ECO:0007669"/>
    <property type="project" value="TreeGrafter"/>
</dbReference>
<dbReference type="OrthoDB" id="9795587at2"/>
<gene>
    <name evidence="4" type="ORF">EUA94_09155</name>
</gene>
<evidence type="ECO:0000313" key="5">
    <source>
        <dbReference type="Proteomes" id="UP000291101"/>
    </source>
</evidence>
<dbReference type="SUPFAM" id="SSF81296">
    <property type="entry name" value="E set domains"/>
    <property type="match status" value="1"/>
</dbReference>
<dbReference type="AlphaFoldDB" id="A0A4Q2T458"/>
<proteinExistence type="predicted"/>
<keyword evidence="2" id="KW-0812">Transmembrane</keyword>
<dbReference type="SUPFAM" id="SSF56524">
    <property type="entry name" value="Oxidoreductase molybdopterin-binding domain"/>
    <property type="match status" value="1"/>
</dbReference>
<dbReference type="PANTHER" id="PTHR19372:SF7">
    <property type="entry name" value="SULFITE OXIDASE, MITOCHONDRIAL"/>
    <property type="match status" value="1"/>
</dbReference>
<evidence type="ECO:0000259" key="3">
    <source>
        <dbReference type="Pfam" id="PF00174"/>
    </source>
</evidence>
<dbReference type="InterPro" id="IPR014756">
    <property type="entry name" value="Ig_E-set"/>
</dbReference>
<dbReference type="PANTHER" id="PTHR19372">
    <property type="entry name" value="SULFITE REDUCTASE"/>
    <property type="match status" value="1"/>
</dbReference>
<dbReference type="EMBL" id="SDWV01000007">
    <property type="protein sequence ID" value="RYC11519.1"/>
    <property type="molecule type" value="Genomic_DNA"/>
</dbReference>
<dbReference type="InterPro" id="IPR036374">
    <property type="entry name" value="OxRdtase_Mopterin-bd_sf"/>
</dbReference>
<name>A0A4Q2T458_9ACTN</name>
<keyword evidence="2" id="KW-0472">Membrane</keyword>
<accession>A0A4Q2T458</accession>
<evidence type="ECO:0000256" key="2">
    <source>
        <dbReference type="SAM" id="Phobius"/>
    </source>
</evidence>
<dbReference type="GO" id="GO:0043546">
    <property type="term" value="F:molybdopterin cofactor binding"/>
    <property type="evidence" value="ECO:0007669"/>
    <property type="project" value="TreeGrafter"/>
</dbReference>
<dbReference type="InterPro" id="IPR000572">
    <property type="entry name" value="OxRdtase_Mopterin-bd_dom"/>
</dbReference>
<dbReference type="GO" id="GO:0008482">
    <property type="term" value="F:sulfite oxidase activity"/>
    <property type="evidence" value="ECO:0007669"/>
    <property type="project" value="TreeGrafter"/>
</dbReference>
<keyword evidence="2" id="KW-1133">Transmembrane helix</keyword>
<dbReference type="GO" id="GO:0006790">
    <property type="term" value="P:sulfur compound metabolic process"/>
    <property type="evidence" value="ECO:0007669"/>
    <property type="project" value="TreeGrafter"/>
</dbReference>